<gene>
    <name evidence="1" type="ORF">DWV92_07630</name>
</gene>
<dbReference type="Proteomes" id="UP000265970">
    <property type="component" value="Unassembled WGS sequence"/>
</dbReference>
<reference evidence="1 2" key="1">
    <citation type="submission" date="2018-08" db="EMBL/GenBank/DDBJ databases">
        <title>A genome reference for cultivated species of the human gut microbiota.</title>
        <authorList>
            <person name="Zou Y."/>
            <person name="Xue W."/>
            <person name="Luo G."/>
        </authorList>
    </citation>
    <scope>NUCLEOTIDE SEQUENCE [LARGE SCALE GENOMIC DNA]</scope>
    <source>
        <strain evidence="1 2">AF13-3LB</strain>
    </source>
</reference>
<comment type="caution">
    <text evidence="1">The sequence shown here is derived from an EMBL/GenBank/DDBJ whole genome shotgun (WGS) entry which is preliminary data.</text>
</comment>
<name>A0A395XCF9_9BIFI</name>
<organism evidence="1 2">
    <name type="scientific">Bifidobacterium pseudolongum</name>
    <dbReference type="NCBI Taxonomy" id="1694"/>
    <lineage>
        <taxon>Bacteria</taxon>
        <taxon>Bacillati</taxon>
        <taxon>Actinomycetota</taxon>
        <taxon>Actinomycetes</taxon>
        <taxon>Bifidobacteriales</taxon>
        <taxon>Bifidobacteriaceae</taxon>
        <taxon>Bifidobacterium</taxon>
    </lineage>
</organism>
<proteinExistence type="predicted"/>
<accession>A0A395XCF9</accession>
<evidence type="ECO:0000313" key="1">
    <source>
        <dbReference type="EMBL" id="RGW08299.1"/>
    </source>
</evidence>
<dbReference type="AlphaFoldDB" id="A0A395XCF9"/>
<protein>
    <submittedName>
        <fullName evidence="1">Uncharacterized protein</fullName>
    </submittedName>
</protein>
<sequence>MTRQMGAVARIASSHRAKRMHVHLPKVTARALRWDAVQPVTGAFCNGHVLLCDGEEHEFAGSGLYLANLVVD</sequence>
<dbReference type="EMBL" id="QRZV01000005">
    <property type="protein sequence ID" value="RGW08299.1"/>
    <property type="molecule type" value="Genomic_DNA"/>
</dbReference>
<evidence type="ECO:0000313" key="2">
    <source>
        <dbReference type="Proteomes" id="UP000265970"/>
    </source>
</evidence>